<evidence type="ECO:0000313" key="2">
    <source>
        <dbReference type="Proteomes" id="UP000324222"/>
    </source>
</evidence>
<organism evidence="1 2">
    <name type="scientific">Portunus trituberculatus</name>
    <name type="common">Swimming crab</name>
    <name type="synonym">Neptunus trituberculatus</name>
    <dbReference type="NCBI Taxonomy" id="210409"/>
    <lineage>
        <taxon>Eukaryota</taxon>
        <taxon>Metazoa</taxon>
        <taxon>Ecdysozoa</taxon>
        <taxon>Arthropoda</taxon>
        <taxon>Crustacea</taxon>
        <taxon>Multicrustacea</taxon>
        <taxon>Malacostraca</taxon>
        <taxon>Eumalacostraca</taxon>
        <taxon>Eucarida</taxon>
        <taxon>Decapoda</taxon>
        <taxon>Pleocyemata</taxon>
        <taxon>Brachyura</taxon>
        <taxon>Eubrachyura</taxon>
        <taxon>Portunoidea</taxon>
        <taxon>Portunidae</taxon>
        <taxon>Portuninae</taxon>
        <taxon>Portunus</taxon>
    </lineage>
</organism>
<sequence length="102" mass="11102">MIGRKKAWSVKRVLCRGSVLERNACSHRGGVLVAAGTTCRDAAPRQGLRYLIETVMGKSSHGVRLHGVAFLHEDTAQPRSLISGSLCPLTDPNLKRLRPNLS</sequence>
<accession>A0A5B7IEV9</accession>
<name>A0A5B7IEV9_PORTR</name>
<dbReference type="AlphaFoldDB" id="A0A5B7IEV9"/>
<gene>
    <name evidence="1" type="ORF">E2C01_075076</name>
</gene>
<dbReference type="Proteomes" id="UP000324222">
    <property type="component" value="Unassembled WGS sequence"/>
</dbReference>
<comment type="caution">
    <text evidence="1">The sequence shown here is derived from an EMBL/GenBank/DDBJ whole genome shotgun (WGS) entry which is preliminary data.</text>
</comment>
<protein>
    <submittedName>
        <fullName evidence="1">Uncharacterized protein</fullName>
    </submittedName>
</protein>
<proteinExistence type="predicted"/>
<dbReference type="EMBL" id="VSRR010054194">
    <property type="protein sequence ID" value="MPC80496.1"/>
    <property type="molecule type" value="Genomic_DNA"/>
</dbReference>
<evidence type="ECO:0000313" key="1">
    <source>
        <dbReference type="EMBL" id="MPC80496.1"/>
    </source>
</evidence>
<reference evidence="1 2" key="1">
    <citation type="submission" date="2019-05" db="EMBL/GenBank/DDBJ databases">
        <title>Another draft genome of Portunus trituberculatus and its Hox gene families provides insights of decapod evolution.</title>
        <authorList>
            <person name="Jeong J.-H."/>
            <person name="Song I."/>
            <person name="Kim S."/>
            <person name="Choi T."/>
            <person name="Kim D."/>
            <person name="Ryu S."/>
            <person name="Kim W."/>
        </authorList>
    </citation>
    <scope>NUCLEOTIDE SEQUENCE [LARGE SCALE GENOMIC DNA]</scope>
    <source>
        <tissue evidence="1">Muscle</tissue>
    </source>
</reference>
<keyword evidence="2" id="KW-1185">Reference proteome</keyword>